<evidence type="ECO:0000313" key="3">
    <source>
        <dbReference type="EMBL" id="KAJ8377687.1"/>
    </source>
</evidence>
<dbReference type="EMBL" id="JAINUG010000343">
    <property type="protein sequence ID" value="KAJ8377687.1"/>
    <property type="molecule type" value="Genomic_DNA"/>
</dbReference>
<evidence type="ECO:0000313" key="4">
    <source>
        <dbReference type="Proteomes" id="UP001221898"/>
    </source>
</evidence>
<evidence type="ECO:0000256" key="2">
    <source>
        <dbReference type="SAM" id="SignalP"/>
    </source>
</evidence>
<keyword evidence="2" id="KW-0732">Signal</keyword>
<comment type="caution">
    <text evidence="3">The sequence shown here is derived from an EMBL/GenBank/DDBJ whole genome shotgun (WGS) entry which is preliminary data.</text>
</comment>
<keyword evidence="1" id="KW-1133">Transmembrane helix</keyword>
<feature type="signal peptide" evidence="2">
    <location>
        <begin position="1"/>
        <end position="22"/>
    </location>
</feature>
<keyword evidence="1" id="KW-0812">Transmembrane</keyword>
<feature type="transmembrane region" description="Helical" evidence="1">
    <location>
        <begin position="60"/>
        <end position="85"/>
    </location>
</feature>
<reference evidence="3" key="1">
    <citation type="journal article" date="2023" name="Science">
        <title>Genome structures resolve the early diversification of teleost fishes.</title>
        <authorList>
            <person name="Parey E."/>
            <person name="Louis A."/>
            <person name="Montfort J."/>
            <person name="Bouchez O."/>
            <person name="Roques C."/>
            <person name="Iampietro C."/>
            <person name="Lluch J."/>
            <person name="Castinel A."/>
            <person name="Donnadieu C."/>
            <person name="Desvignes T."/>
            <person name="Floi Bucao C."/>
            <person name="Jouanno E."/>
            <person name="Wen M."/>
            <person name="Mejri S."/>
            <person name="Dirks R."/>
            <person name="Jansen H."/>
            <person name="Henkel C."/>
            <person name="Chen W.J."/>
            <person name="Zahm M."/>
            <person name="Cabau C."/>
            <person name="Klopp C."/>
            <person name="Thompson A.W."/>
            <person name="Robinson-Rechavi M."/>
            <person name="Braasch I."/>
            <person name="Lecointre G."/>
            <person name="Bobe J."/>
            <person name="Postlethwait J.H."/>
            <person name="Berthelot C."/>
            <person name="Roest Crollius H."/>
            <person name="Guiguen Y."/>
        </authorList>
    </citation>
    <scope>NUCLEOTIDE SEQUENCE</scope>
    <source>
        <strain evidence="3">NC1722</strain>
    </source>
</reference>
<name>A0AAD7RCJ5_9TELE</name>
<evidence type="ECO:0000256" key="1">
    <source>
        <dbReference type="SAM" id="Phobius"/>
    </source>
</evidence>
<sequence>MVPRGLLLLFLLPDVCLKPVSTVRTTTVVSPESMSVIVVDEQVTENQSELTGSTILNMEYLPAIVLVVFTVLALIICIKVILITFREANSLFRKKIPMVLASSGYWRSTPSLSQKQRLIGGNI</sequence>
<dbReference type="AlphaFoldDB" id="A0AAD7RCJ5"/>
<gene>
    <name evidence="3" type="ORF">AAFF_G00254680</name>
</gene>
<keyword evidence="4" id="KW-1185">Reference proteome</keyword>
<dbReference type="Proteomes" id="UP001221898">
    <property type="component" value="Unassembled WGS sequence"/>
</dbReference>
<feature type="chain" id="PRO_5041941131" evidence="2">
    <location>
        <begin position="23"/>
        <end position="123"/>
    </location>
</feature>
<keyword evidence="1" id="KW-0472">Membrane</keyword>
<accession>A0AAD7RCJ5</accession>
<proteinExistence type="predicted"/>
<organism evidence="3 4">
    <name type="scientific">Aldrovandia affinis</name>
    <dbReference type="NCBI Taxonomy" id="143900"/>
    <lineage>
        <taxon>Eukaryota</taxon>
        <taxon>Metazoa</taxon>
        <taxon>Chordata</taxon>
        <taxon>Craniata</taxon>
        <taxon>Vertebrata</taxon>
        <taxon>Euteleostomi</taxon>
        <taxon>Actinopterygii</taxon>
        <taxon>Neopterygii</taxon>
        <taxon>Teleostei</taxon>
        <taxon>Notacanthiformes</taxon>
        <taxon>Halosauridae</taxon>
        <taxon>Aldrovandia</taxon>
    </lineage>
</organism>
<protein>
    <submittedName>
        <fullName evidence="3">Uncharacterized protein</fullName>
    </submittedName>
</protein>